<evidence type="ECO:0000313" key="1">
    <source>
        <dbReference type="EMBL" id="RLJ72167.1"/>
    </source>
</evidence>
<dbReference type="Proteomes" id="UP000297429">
    <property type="component" value="Unassembled WGS sequence"/>
</dbReference>
<evidence type="ECO:0000313" key="3">
    <source>
        <dbReference type="Proteomes" id="UP000273898"/>
    </source>
</evidence>
<reference evidence="2 4" key="2">
    <citation type="submission" date="2019-03" db="EMBL/GenBank/DDBJ databases">
        <authorList>
            <person name="He R.-H."/>
        </authorList>
    </citation>
    <scope>NUCLEOTIDE SEQUENCE [LARGE SCALE GENOMIC DNA]</scope>
    <source>
        <strain evidence="2 4">DSM 19624</strain>
    </source>
</reference>
<gene>
    <name evidence="1" type="ORF">BCL90_5009</name>
    <name evidence="2" type="ORF">E3V97_22730</name>
</gene>
<name>A0A497XSF0_9SPHI</name>
<organism evidence="1 3">
    <name type="scientific">Pedobacter alluvionis</name>
    <dbReference type="NCBI Taxonomy" id="475253"/>
    <lineage>
        <taxon>Bacteria</taxon>
        <taxon>Pseudomonadati</taxon>
        <taxon>Bacteroidota</taxon>
        <taxon>Sphingobacteriia</taxon>
        <taxon>Sphingobacteriales</taxon>
        <taxon>Sphingobacteriaceae</taxon>
        <taxon>Pedobacter</taxon>
    </lineage>
</organism>
<dbReference type="OrthoDB" id="978748at2"/>
<evidence type="ECO:0000313" key="4">
    <source>
        <dbReference type="Proteomes" id="UP000297429"/>
    </source>
</evidence>
<proteinExistence type="predicted"/>
<protein>
    <submittedName>
        <fullName evidence="1">Uncharacterized protein</fullName>
    </submittedName>
</protein>
<accession>A0A497XSF0</accession>
<keyword evidence="4" id="KW-1185">Reference proteome</keyword>
<dbReference type="AlphaFoldDB" id="A0A497XSF0"/>
<dbReference type="EMBL" id="RCCK01000015">
    <property type="protein sequence ID" value="RLJ72167.1"/>
    <property type="molecule type" value="Genomic_DNA"/>
</dbReference>
<evidence type="ECO:0000313" key="2">
    <source>
        <dbReference type="EMBL" id="TFB28934.1"/>
    </source>
</evidence>
<dbReference type="EMBL" id="SOPX01000005">
    <property type="protein sequence ID" value="TFB28934.1"/>
    <property type="molecule type" value="Genomic_DNA"/>
</dbReference>
<dbReference type="Proteomes" id="UP000273898">
    <property type="component" value="Unassembled WGS sequence"/>
</dbReference>
<dbReference type="RefSeq" id="WP_121287809.1">
    <property type="nucleotide sequence ID" value="NZ_RCCK01000015.1"/>
</dbReference>
<reference evidence="1 3" key="1">
    <citation type="submission" date="2018-10" db="EMBL/GenBank/DDBJ databases">
        <title>Genomic Encyclopedia of Archaeal and Bacterial Type Strains, Phase II (KMG-II): from individual species to whole genera.</title>
        <authorList>
            <person name="Goeker M."/>
        </authorList>
    </citation>
    <scope>NUCLEOTIDE SEQUENCE [LARGE SCALE GENOMIC DNA]</scope>
    <source>
        <strain evidence="1 3">DSM 19624</strain>
    </source>
</reference>
<sequence>MLTDKSPGLKNAVLNLPPNKKDKLLLKLVSMDFILLSQLKHQLLEDDSDLDERIGQIKQEIG</sequence>
<comment type="caution">
    <text evidence="1">The sequence shown here is derived from an EMBL/GenBank/DDBJ whole genome shotgun (WGS) entry which is preliminary data.</text>
</comment>